<reference evidence="2" key="1">
    <citation type="journal article" date="2018" name="J. Virol.">
        <title>Aedes anphevirus (AeAV): an insect-specific virus distributed worldwide in Aedes aegypti mosquitoes that has complex interplays with Wolbachia and dengue virus infection in cells.</title>
        <authorList>
            <person name="Parry R.H."/>
            <person name="Asgari S."/>
        </authorList>
    </citation>
    <scope>NUCLEOTIDE SEQUENCE</scope>
    <source>
        <strain evidence="2">C6/36.wMelPop-CLA</strain>
    </source>
</reference>
<sequence length="74" mass="7954">MCKLAFRSFIIIIIGIGSKCGIIIKTRQLQIMPVSIACAHCHYPIDIQSVGAPSDIGINCKMCGKTSYVINAPS</sequence>
<keyword evidence="1" id="KW-0472">Membrane</keyword>
<name>A0A2Z4HF84_9MONO</name>
<evidence type="ECO:0000313" key="2">
    <source>
        <dbReference type="EMBL" id="AWW13496.1"/>
    </source>
</evidence>
<feature type="transmembrane region" description="Helical" evidence="1">
    <location>
        <begin position="6"/>
        <end position="24"/>
    </location>
</feature>
<protein>
    <submittedName>
        <fullName evidence="2">Putative ZnF protein</fullName>
    </submittedName>
</protein>
<evidence type="ECO:0000256" key="1">
    <source>
        <dbReference type="SAM" id="Phobius"/>
    </source>
</evidence>
<proteinExistence type="predicted"/>
<keyword evidence="1" id="KW-1133">Transmembrane helix</keyword>
<dbReference type="EMBL" id="MH430663">
    <property type="protein sequence ID" value="AWW13496.1"/>
    <property type="molecule type" value="Viral_cRNA"/>
</dbReference>
<organism evidence="2">
    <name type="scientific">Aedes anphevirus</name>
    <dbReference type="NCBI Taxonomy" id="2230910"/>
    <lineage>
        <taxon>Viruses</taxon>
        <taxon>Riboviria</taxon>
        <taxon>Orthornavirae</taxon>
        <taxon>Negarnaviricota</taxon>
        <taxon>Haploviricotina</taxon>
        <taxon>Monjiviricetes</taxon>
        <taxon>Mononegavirales</taxon>
        <taxon>Xinmoviridae</taxon>
        <taxon>Gylbovirus</taxon>
        <taxon>Gylbovirus aagae</taxon>
    </lineage>
</organism>
<accession>A0A2Z4HF84</accession>
<keyword evidence="1" id="KW-0812">Transmembrane</keyword>